<accession>A0A964WTT9</accession>
<dbReference type="AlphaFoldDB" id="A0A964WTT9"/>
<dbReference type="OrthoDB" id="5194378at2"/>
<comment type="caution">
    <text evidence="1">The sequence shown here is derived from an EMBL/GenBank/DDBJ whole genome shotgun (WGS) entry which is preliminary data.</text>
</comment>
<dbReference type="Proteomes" id="UP000773614">
    <property type="component" value="Unassembled WGS sequence"/>
</dbReference>
<sequence>MCEVCIVQFKDGPKEIPVAQLLRRVTVPNGPDKTVHVAIVRCPFCCQEHEHGWLSGPRTPHCVGGRPEGAGDYYVDCPEDTPRQRR</sequence>
<name>A0A964WTT9_9HYPH</name>
<gene>
    <name evidence="1" type="ORF">E4O86_11585</name>
</gene>
<dbReference type="RefSeq" id="WP_161140699.1">
    <property type="nucleotide sequence ID" value="NZ_SPKJ01000035.1"/>
</dbReference>
<organism evidence="1 2">
    <name type="scientific">Propylenella binzhouense</name>
    <dbReference type="NCBI Taxonomy" id="2555902"/>
    <lineage>
        <taxon>Bacteria</taxon>
        <taxon>Pseudomonadati</taxon>
        <taxon>Pseudomonadota</taxon>
        <taxon>Alphaproteobacteria</taxon>
        <taxon>Hyphomicrobiales</taxon>
        <taxon>Propylenellaceae</taxon>
        <taxon>Propylenella</taxon>
    </lineage>
</organism>
<protein>
    <submittedName>
        <fullName evidence="1">Uncharacterized protein</fullName>
    </submittedName>
</protein>
<keyword evidence="2" id="KW-1185">Reference proteome</keyword>
<evidence type="ECO:0000313" key="1">
    <source>
        <dbReference type="EMBL" id="MYZ48349.1"/>
    </source>
</evidence>
<evidence type="ECO:0000313" key="2">
    <source>
        <dbReference type="Proteomes" id="UP000773614"/>
    </source>
</evidence>
<proteinExistence type="predicted"/>
<reference evidence="1" key="1">
    <citation type="submission" date="2019-03" db="EMBL/GenBank/DDBJ databases">
        <title>Afifella sp. nov., isolated from activated sludge.</title>
        <authorList>
            <person name="Li Q."/>
            <person name="Liu Y."/>
        </authorList>
    </citation>
    <scope>NUCLEOTIDE SEQUENCE</scope>
    <source>
        <strain evidence="1">L72</strain>
    </source>
</reference>
<dbReference type="EMBL" id="SPKJ01000035">
    <property type="protein sequence ID" value="MYZ48349.1"/>
    <property type="molecule type" value="Genomic_DNA"/>
</dbReference>